<dbReference type="GO" id="GO:0005634">
    <property type="term" value="C:nucleus"/>
    <property type="evidence" value="ECO:0007669"/>
    <property type="project" value="TreeGrafter"/>
</dbReference>
<name>A0A0D2WWF5_CAPO3</name>
<evidence type="ECO:0000256" key="1">
    <source>
        <dbReference type="PROSITE-ProRule" id="PRU00489"/>
    </source>
</evidence>
<dbReference type="PANTHER" id="PTHR12829">
    <property type="entry name" value="N6-ADENOSINE-METHYLTRANSFERASE"/>
    <property type="match status" value="1"/>
</dbReference>
<organism evidence="3 4">
    <name type="scientific">Capsaspora owczarzaki (strain ATCC 30864)</name>
    <dbReference type="NCBI Taxonomy" id="595528"/>
    <lineage>
        <taxon>Eukaryota</taxon>
        <taxon>Filasterea</taxon>
        <taxon>Capsaspora</taxon>
    </lineage>
</organism>
<feature type="compositionally biased region" description="Polar residues" evidence="2">
    <location>
        <begin position="84"/>
        <end position="108"/>
    </location>
</feature>
<gene>
    <name evidence="3" type="ORF">CAOG_007090</name>
</gene>
<dbReference type="GO" id="GO:0036396">
    <property type="term" value="C:RNA N6-methyladenosine methyltransferase complex"/>
    <property type="evidence" value="ECO:0007669"/>
    <property type="project" value="TreeGrafter"/>
</dbReference>
<sequence>MQPENSHVAAAHHAGGSLALDEAESNGLTEEQLLEVFRRTSFLAKRHKRPQTTSKRASRKWHDDRDSDEMEEDMLDQLGRLVHQTDTQPGQSFPANDLGESTSPSVSDETPGRESDSSNDDAETPRRRVKWGSGSSPSPQAVGQKRNLKMIKHGSVDQQARASGSATHLAPLHTATNLSTASAVPVVRTPKIEKHTATAGPKKIDRRTLLDKYKDYQDTSGNRMSLKRKSKSTDPTLPVYMRLTPGPLPPWVLEIGTFREQAPGARWLVADILRSNLAELTGQTFEGILIDAPLARSGEPATPGMVTVDELKAAGISPALIPRGFIFMWAEKEWIPDLLEVAQAWGFHYVENICWVRHNINNKVSREDSRFFRKSKLLLLIFRNDGSVELRHQRNPDVVLDFIQFDIGAKQVAIPEEKPQPIYSTIETLLPNANATALPDGSIGPGKLLELSWRAQPFLRRGWTTISHSQSLAITGPFHYSANQASHALYRNPNHMEAVHRGLFSQHVESAVPTTLTGPPSSSDPSKVEQP</sequence>
<reference evidence="4" key="1">
    <citation type="submission" date="2011-02" db="EMBL/GenBank/DDBJ databases">
        <title>The Genome Sequence of Capsaspora owczarzaki ATCC 30864.</title>
        <authorList>
            <person name="Russ C."/>
            <person name="Cuomo C."/>
            <person name="Burger G."/>
            <person name="Gray M.W."/>
            <person name="Holland P.W.H."/>
            <person name="King N."/>
            <person name="Lang F.B.F."/>
            <person name="Roger A.J."/>
            <person name="Ruiz-Trillo I."/>
            <person name="Young S.K."/>
            <person name="Zeng Q."/>
            <person name="Gargeya S."/>
            <person name="Alvarado L."/>
            <person name="Berlin A."/>
            <person name="Chapman S.B."/>
            <person name="Chen Z."/>
            <person name="Freedman E."/>
            <person name="Gellesch M."/>
            <person name="Goldberg J."/>
            <person name="Griggs A."/>
            <person name="Gujja S."/>
            <person name="Heilman E."/>
            <person name="Heiman D."/>
            <person name="Howarth C."/>
            <person name="Mehta T."/>
            <person name="Neiman D."/>
            <person name="Pearson M."/>
            <person name="Roberts A."/>
            <person name="Saif S."/>
            <person name="Shea T."/>
            <person name="Shenoy N."/>
            <person name="Sisk P."/>
            <person name="Stolte C."/>
            <person name="Sykes S."/>
            <person name="White J."/>
            <person name="Yandava C."/>
            <person name="Haas B."/>
            <person name="Nusbaum C."/>
            <person name="Birren B."/>
        </authorList>
    </citation>
    <scope>NUCLEOTIDE SEQUENCE</scope>
    <source>
        <strain evidence="4">ATCC 30864</strain>
    </source>
</reference>
<dbReference type="Pfam" id="PF05063">
    <property type="entry name" value="MT-A70"/>
    <property type="match status" value="1"/>
</dbReference>
<feature type="region of interest" description="Disordered" evidence="2">
    <location>
        <begin position="220"/>
        <end position="240"/>
    </location>
</feature>
<dbReference type="PROSITE" id="PS51143">
    <property type="entry name" value="MT_A70"/>
    <property type="match status" value="1"/>
</dbReference>
<feature type="compositionally biased region" description="Low complexity" evidence="2">
    <location>
        <begin position="1"/>
        <end position="20"/>
    </location>
</feature>
<feature type="compositionally biased region" description="Polar residues" evidence="2">
    <location>
        <begin position="512"/>
        <end position="525"/>
    </location>
</feature>
<comment type="similarity">
    <text evidence="1">Belongs to the MT-A70-like family.</text>
</comment>
<keyword evidence="4" id="KW-1185">Reference proteome</keyword>
<dbReference type="OrthoDB" id="426718at2759"/>
<evidence type="ECO:0000313" key="4">
    <source>
        <dbReference type="Proteomes" id="UP000008743"/>
    </source>
</evidence>
<dbReference type="PANTHER" id="PTHR12829:SF8">
    <property type="entry name" value="CHROMOSOME UNDETERMINED SCAFFOLD_82, WHOLE GENOME SHOTGUN SEQUENCE"/>
    <property type="match status" value="1"/>
</dbReference>
<dbReference type="InterPro" id="IPR007757">
    <property type="entry name" value="MT-A70-like"/>
</dbReference>
<dbReference type="InParanoid" id="A0A0D2WWF5"/>
<dbReference type="GO" id="GO:0008168">
    <property type="term" value="F:methyltransferase activity"/>
    <property type="evidence" value="ECO:0007669"/>
    <property type="project" value="TreeGrafter"/>
</dbReference>
<dbReference type="AlphaFoldDB" id="A0A0D2WWF5"/>
<evidence type="ECO:0000313" key="3">
    <source>
        <dbReference type="EMBL" id="KJE96828.1"/>
    </source>
</evidence>
<feature type="region of interest" description="Disordered" evidence="2">
    <location>
        <begin position="1"/>
        <end position="25"/>
    </location>
</feature>
<evidence type="ECO:0008006" key="5">
    <source>
        <dbReference type="Google" id="ProtNLM"/>
    </source>
</evidence>
<protein>
    <recommendedName>
        <fullName evidence="5">MT-A70 family protein</fullName>
    </recommendedName>
</protein>
<dbReference type="EMBL" id="KE346372">
    <property type="protein sequence ID" value="KJE96828.1"/>
    <property type="molecule type" value="Genomic_DNA"/>
</dbReference>
<feature type="region of interest" description="Disordered" evidence="2">
    <location>
        <begin position="512"/>
        <end position="531"/>
    </location>
</feature>
<feature type="region of interest" description="Disordered" evidence="2">
    <location>
        <begin position="40"/>
        <end position="144"/>
    </location>
</feature>
<dbReference type="STRING" id="595528.A0A0D2WWF5"/>
<dbReference type="eggNOG" id="ENOG502QZ9V">
    <property type="taxonomic scope" value="Eukaryota"/>
</dbReference>
<dbReference type="PhylomeDB" id="A0A0D2WWF5"/>
<dbReference type="Proteomes" id="UP000008743">
    <property type="component" value="Unassembled WGS sequence"/>
</dbReference>
<accession>A0A0D2WWF5</accession>
<feature type="compositionally biased region" description="Acidic residues" evidence="2">
    <location>
        <begin position="66"/>
        <end position="75"/>
    </location>
</feature>
<proteinExistence type="inferred from homology"/>
<evidence type="ECO:0000256" key="2">
    <source>
        <dbReference type="SAM" id="MobiDB-lite"/>
    </source>
</evidence>